<protein>
    <submittedName>
        <fullName evidence="1">Uncharacterized protein</fullName>
    </submittedName>
</protein>
<sequence>MTTAKIYYSSIGVHLVPWKGDSIQMILSNFERTARGKVVLKNGKVFIGKIVDYTTSYDNNDDGAYLTIVPEAGPLKGGYICCYEDEVSHAEYLE</sequence>
<dbReference type="RefSeq" id="WP_225361389.1">
    <property type="nucleotide sequence ID" value="NZ_CAJKXD010000001.1"/>
</dbReference>
<accession>A0AAJ6FRS1</accession>
<evidence type="ECO:0000313" key="2">
    <source>
        <dbReference type="Proteomes" id="UP001238155"/>
    </source>
</evidence>
<dbReference type="Proteomes" id="UP001238155">
    <property type="component" value="Chromosome"/>
</dbReference>
<proteinExistence type="predicted"/>
<evidence type="ECO:0000313" key="1">
    <source>
        <dbReference type="EMBL" id="WHQ80984.1"/>
    </source>
</evidence>
<organism evidence="1 2">
    <name type="scientific">Ligilactobacillus animalis</name>
    <dbReference type="NCBI Taxonomy" id="1605"/>
    <lineage>
        <taxon>Bacteria</taxon>
        <taxon>Bacillati</taxon>
        <taxon>Bacillota</taxon>
        <taxon>Bacilli</taxon>
        <taxon>Lactobacillales</taxon>
        <taxon>Lactobacillaceae</taxon>
        <taxon>Ligilactobacillus</taxon>
    </lineage>
</organism>
<dbReference type="GeneID" id="61226401"/>
<reference evidence="1" key="1">
    <citation type="submission" date="2023-04" db="EMBL/GenBank/DDBJ databases">
        <title>Four porcine-derived lactic acid bacteria strains analyses and their evaluation as potential probiotics based on genomics.</title>
        <authorList>
            <person name="Niu D."/>
        </authorList>
    </citation>
    <scope>NUCLEOTIDE SEQUENCE</scope>
    <source>
        <strain evidence="1">ZSB1</strain>
    </source>
</reference>
<gene>
    <name evidence="1" type="ORF">QFF56_04645</name>
</gene>
<dbReference type="AlphaFoldDB" id="A0AAJ6FRS1"/>
<name>A0AAJ6FRS1_9LACO</name>
<dbReference type="EMBL" id="CP123751">
    <property type="protein sequence ID" value="WHQ80984.1"/>
    <property type="molecule type" value="Genomic_DNA"/>
</dbReference>